<dbReference type="Gene3D" id="3.40.220.10">
    <property type="entry name" value="Leucine Aminopeptidase, subunit E, domain 1"/>
    <property type="match status" value="1"/>
</dbReference>
<keyword evidence="3" id="KW-1185">Reference proteome</keyword>
<evidence type="ECO:0000313" key="3">
    <source>
        <dbReference type="Proteomes" id="UP001652431"/>
    </source>
</evidence>
<dbReference type="RefSeq" id="WP_262575120.1">
    <property type="nucleotide sequence ID" value="NZ_JAOQJU010000005.1"/>
</dbReference>
<dbReference type="PANTHER" id="PTHR35596">
    <property type="entry name" value="DUF2263 DOMAIN-CONTAINING PROTEIN"/>
    <property type="match status" value="1"/>
</dbReference>
<proteinExistence type="predicted"/>
<accession>A0ABT2RLN6</accession>
<dbReference type="NCBIfam" id="TIGR02452">
    <property type="entry name" value="TIGR02452 family protein"/>
    <property type="match status" value="1"/>
</dbReference>
<feature type="domain" description="Microbial-type PARG catalytic" evidence="1">
    <location>
        <begin position="20"/>
        <end position="144"/>
    </location>
</feature>
<name>A0ABT2RLN6_9FIRM</name>
<reference evidence="2 3" key="1">
    <citation type="journal article" date="2021" name="ISME Commun">
        <title>Automated analysis of genomic sequences facilitates high-throughput and comprehensive description of bacteria.</title>
        <authorList>
            <person name="Hitch T.C.A."/>
        </authorList>
    </citation>
    <scope>NUCLEOTIDE SEQUENCE [LARGE SCALE GENOMIC DNA]</scope>
    <source>
        <strain evidence="2 3">Sanger_03</strain>
    </source>
</reference>
<gene>
    <name evidence="2" type="ORF">OCV99_07145</name>
</gene>
<dbReference type="InterPro" id="IPR012664">
    <property type="entry name" value="CHP02452"/>
</dbReference>
<organism evidence="2 3">
    <name type="scientific">Dorea acetigenes</name>
    <dbReference type="NCBI Taxonomy" id="2981787"/>
    <lineage>
        <taxon>Bacteria</taxon>
        <taxon>Bacillati</taxon>
        <taxon>Bacillota</taxon>
        <taxon>Clostridia</taxon>
        <taxon>Lachnospirales</taxon>
        <taxon>Lachnospiraceae</taxon>
        <taxon>Dorea</taxon>
    </lineage>
</organism>
<dbReference type="CDD" id="cd00229">
    <property type="entry name" value="SGNH_hydrolase"/>
    <property type="match status" value="1"/>
</dbReference>
<dbReference type="InterPro" id="IPR019261">
    <property type="entry name" value="PARG_cat_microbial"/>
</dbReference>
<dbReference type="InterPro" id="IPR036514">
    <property type="entry name" value="SGNH_hydro_sf"/>
</dbReference>
<dbReference type="SUPFAM" id="SSF52266">
    <property type="entry name" value="SGNH hydrolase"/>
    <property type="match status" value="1"/>
</dbReference>
<dbReference type="EMBL" id="JAOQJU010000005">
    <property type="protein sequence ID" value="MCU6686332.1"/>
    <property type="molecule type" value="Genomic_DNA"/>
</dbReference>
<evidence type="ECO:0000259" key="1">
    <source>
        <dbReference type="Pfam" id="PF10021"/>
    </source>
</evidence>
<dbReference type="Gene3D" id="3.40.50.1110">
    <property type="entry name" value="SGNH hydrolase"/>
    <property type="match status" value="1"/>
</dbReference>
<dbReference type="Proteomes" id="UP001652431">
    <property type="component" value="Unassembled WGS sequence"/>
</dbReference>
<protein>
    <submittedName>
        <fullName evidence="2">TIGR02452 family protein</fullName>
    </submittedName>
</protein>
<dbReference type="Pfam" id="PF10021">
    <property type="entry name" value="PARG_cat_microb"/>
    <property type="match status" value="1"/>
</dbReference>
<dbReference type="SUPFAM" id="SSF52949">
    <property type="entry name" value="Macro domain-like"/>
    <property type="match status" value="1"/>
</dbReference>
<evidence type="ECO:0000313" key="2">
    <source>
        <dbReference type="EMBL" id="MCU6686332.1"/>
    </source>
</evidence>
<comment type="caution">
    <text evidence="2">The sequence shown here is derived from an EMBL/GenBank/DDBJ whole genome shotgun (WGS) entry which is preliminary data.</text>
</comment>
<dbReference type="InterPro" id="IPR032588">
    <property type="entry name" value="Lipase_GDSL_lke"/>
</dbReference>
<sequence length="483" mass="54785">MKRDELISCFQDTQRISNGTMLRDATERARKSNRVYREVFEAEEVKFCNRTKIIVEENTTFAAAAKYKSFGKTAVLNFANPVNPGGGVVNGAMAQEECLCRSSNLYPCLTDANVFEDYYGYHRRRNDYLSTDRLIYTSNVTVFKTDDALPQMMDREKWFAVDVITCAAPYTANLRIGEEELKRVFRNRVKNIFEAAIDNDVEVLILGAFGCGAFKNPPDIVARAFYEVIQEYEYHTIFKMIVFAIKSTVKGNQTGMCPNIRAFNWCFKKKFSILGDSISTLEGYNPHGYRVFHEGQTCQRTGVSRIENTWWGKVIHALDGELLVNNSWSGSRVTKVPGQRGLFPSGCSDERTGGLHTNNVNPDVILVYLGTNDWAFGADPEEFEAAYNLMLQKLRANYAKSEIWCCTLCETKMSANPAFKFPRAYGGTDIGIFNEIIRKKAERYRCGLIDFAKFHLPYDSVDGTHPNADGMRMLAEMARTELL</sequence>
<dbReference type="Pfam" id="PF16255">
    <property type="entry name" value="Lipase_GDSL_lke"/>
    <property type="match status" value="1"/>
</dbReference>
<dbReference type="PANTHER" id="PTHR35596:SF1">
    <property type="entry name" value="MICROBIAL-TYPE PARG CATALYTIC DOMAIN-CONTAINING PROTEIN"/>
    <property type="match status" value="1"/>
</dbReference>
<dbReference type="InterPro" id="IPR043472">
    <property type="entry name" value="Macro_dom-like"/>
</dbReference>